<keyword evidence="4" id="KW-1003">Cell membrane</keyword>
<evidence type="ECO:0000256" key="5">
    <source>
        <dbReference type="ARBA" id="ARBA00022538"/>
    </source>
</evidence>
<keyword evidence="3" id="KW-0813">Transport</keyword>
<evidence type="ECO:0000256" key="7">
    <source>
        <dbReference type="ARBA" id="ARBA00022826"/>
    </source>
</evidence>
<keyword evidence="17" id="KW-1185">Reference proteome</keyword>
<evidence type="ECO:0000256" key="9">
    <source>
        <dbReference type="ARBA" id="ARBA00022989"/>
    </source>
</evidence>
<feature type="transmembrane region" description="Helical" evidence="14">
    <location>
        <begin position="548"/>
        <end position="574"/>
    </location>
</feature>
<evidence type="ECO:0000256" key="3">
    <source>
        <dbReference type="ARBA" id="ARBA00022448"/>
    </source>
</evidence>
<comment type="similarity">
    <text evidence="2">Belongs to the TMEM38 family.</text>
</comment>
<feature type="transmembrane region" description="Helical" evidence="14">
    <location>
        <begin position="394"/>
        <end position="415"/>
    </location>
</feature>
<dbReference type="Proteomes" id="UP000693970">
    <property type="component" value="Unassembled WGS sequence"/>
</dbReference>
<evidence type="ECO:0000259" key="15">
    <source>
        <dbReference type="Pfam" id="PF00892"/>
    </source>
</evidence>
<feature type="transmembrane region" description="Helical" evidence="14">
    <location>
        <begin position="301"/>
        <end position="318"/>
    </location>
</feature>
<dbReference type="InterPro" id="IPR000620">
    <property type="entry name" value="EamA_dom"/>
</dbReference>
<feature type="domain" description="EamA" evidence="15">
    <location>
        <begin position="397"/>
        <end position="469"/>
    </location>
</feature>
<feature type="transmembrane region" description="Helical" evidence="14">
    <location>
        <begin position="518"/>
        <end position="536"/>
    </location>
</feature>
<evidence type="ECO:0000256" key="4">
    <source>
        <dbReference type="ARBA" id="ARBA00022475"/>
    </source>
</evidence>
<feature type="transmembrane region" description="Helical" evidence="14">
    <location>
        <begin position="339"/>
        <end position="357"/>
    </location>
</feature>
<feature type="region of interest" description="Disordered" evidence="13">
    <location>
        <begin position="35"/>
        <end position="68"/>
    </location>
</feature>
<evidence type="ECO:0000256" key="14">
    <source>
        <dbReference type="SAM" id="Phobius"/>
    </source>
</evidence>
<name>A0A9K3L225_9STRA</name>
<dbReference type="OrthoDB" id="2017960at2759"/>
<evidence type="ECO:0000313" key="16">
    <source>
        <dbReference type="EMBL" id="KAG7354062.1"/>
    </source>
</evidence>
<feature type="transmembrane region" description="Helical" evidence="14">
    <location>
        <begin position="257"/>
        <end position="273"/>
    </location>
</feature>
<keyword evidence="11 14" id="KW-0472">Membrane</keyword>
<evidence type="ECO:0000256" key="1">
    <source>
        <dbReference type="ARBA" id="ARBA00004651"/>
    </source>
</evidence>
<dbReference type="PANTHER" id="PTHR42920">
    <property type="entry name" value="OS03G0707200 PROTEIN-RELATED"/>
    <property type="match status" value="1"/>
</dbReference>
<dbReference type="Pfam" id="PF00892">
    <property type="entry name" value="EamA"/>
    <property type="match status" value="1"/>
</dbReference>
<evidence type="ECO:0000256" key="12">
    <source>
        <dbReference type="ARBA" id="ARBA00023303"/>
    </source>
</evidence>
<dbReference type="GO" id="GO:0005267">
    <property type="term" value="F:potassium channel activity"/>
    <property type="evidence" value="ECO:0007669"/>
    <property type="project" value="UniProtKB-KW"/>
</dbReference>
<sequence length="841" mass="91351">MRRSQRLRHHLPLVVLCFFGFLYETSVSGFVHHHQSSLLESPPKGPVITRTRTKEPPSPTSIVPNPYSDTRRITSDTTLCLTNRNAVTQSSSPDTNNPNEKLLLQRPPDELLGTLVLLTVPLSWGTYSPVVRYLYAIDPPVPGFVFSACYYTLAAVTTLCLAQRFKTNDQQTDDTDGKETELLLEYTKQSSSSLLPSSVQGGIELGSYLFVANCLQVVGLQTVEAERAGFLVQLTTVMVPLTEALLAGTLSKVPTKTWIACLVAFLGLCIMGLDGKEVSIVVSDPGDALVGAITSFSQGDGLILGAAVLYTLHVVRLGTYARQTTPMKLAASKATTESIQSIGLIAVLIGWSSILPAETSNSLLSFAASTGQEISDFFVSFSARLANGSLPTSALVSAMGAIFWTGWVTCAYTIWAQSYGQSKVSPTNANLIYTFQPIFTSLFAYLLLGETMGPAGFIGGSLIASAVYAVAEPVPSGRIPEGSSFSASHFLKNFQIASAETAENNFYGIQLSNNVAEAPSWSILALVMIVIAIIFQPKRYQQRPSLSLSFWIAILAVIFAAPQTTLVPLLTTIIHTRTSYPYLVVIPHCIVSAAAYRTNHGDNTNYLQSLLLSFLLYGFGGSIVSDVLMGLPATALSHPRIIPCYVLGWMLVWYCPQDWVYQSYSNSKSALSYVLKGFEAIDAVTTPMGRVSRSARELPNKITAPIVAGLLAGVGGGGVRYAVSEPSASMAALESAFWKTLSYSVLWWWLAVYQCNNENVMLLHFDQHWNHCGSYNGADLWRVIIVSAHTIWVLLAETNVVRGHPFVWICRKVFVEGSSKVSVMLQLGPTAAVESDRKKND</sequence>
<dbReference type="InterPro" id="IPR007866">
    <property type="entry name" value="TRIC_channel"/>
</dbReference>
<evidence type="ECO:0000256" key="2">
    <source>
        <dbReference type="ARBA" id="ARBA00005766"/>
    </source>
</evidence>
<dbReference type="GO" id="GO:0005886">
    <property type="term" value="C:plasma membrane"/>
    <property type="evidence" value="ECO:0007669"/>
    <property type="project" value="UniProtKB-SubCell"/>
</dbReference>
<keyword evidence="5" id="KW-0633">Potassium transport</keyword>
<evidence type="ECO:0000256" key="13">
    <source>
        <dbReference type="SAM" id="MobiDB-lite"/>
    </source>
</evidence>
<comment type="caution">
    <text evidence="16">The sequence shown here is derived from an EMBL/GenBank/DDBJ whole genome shotgun (WGS) entry which is preliminary data.</text>
</comment>
<evidence type="ECO:0000256" key="11">
    <source>
        <dbReference type="ARBA" id="ARBA00023136"/>
    </source>
</evidence>
<feature type="transmembrane region" description="Helical" evidence="14">
    <location>
        <begin position="427"/>
        <end position="448"/>
    </location>
</feature>
<protein>
    <submittedName>
        <fullName evidence="16">EamA-like transporter family protein</fullName>
    </submittedName>
</protein>
<dbReference type="GO" id="GO:0042802">
    <property type="term" value="F:identical protein binding"/>
    <property type="evidence" value="ECO:0007669"/>
    <property type="project" value="InterPro"/>
</dbReference>
<feature type="transmembrane region" description="Helical" evidence="14">
    <location>
        <begin position="580"/>
        <end position="598"/>
    </location>
</feature>
<gene>
    <name evidence="16" type="ORF">IV203_003418</name>
</gene>
<dbReference type="InterPro" id="IPR051258">
    <property type="entry name" value="Diverse_Substrate_Transporter"/>
</dbReference>
<evidence type="ECO:0000313" key="17">
    <source>
        <dbReference type="Proteomes" id="UP000693970"/>
    </source>
</evidence>
<dbReference type="EMBL" id="JAGRRH010000016">
    <property type="protein sequence ID" value="KAG7354062.1"/>
    <property type="molecule type" value="Genomic_DNA"/>
</dbReference>
<keyword evidence="6 14" id="KW-0812">Transmembrane</keyword>
<keyword evidence="8" id="KW-0630">Potassium</keyword>
<feature type="transmembrane region" description="Helical" evidence="14">
    <location>
        <begin position="610"/>
        <end position="631"/>
    </location>
</feature>
<reference evidence="16" key="2">
    <citation type="submission" date="2021-04" db="EMBL/GenBank/DDBJ databases">
        <authorList>
            <person name="Podell S."/>
        </authorList>
    </citation>
    <scope>NUCLEOTIDE SEQUENCE</scope>
    <source>
        <strain evidence="16">Hildebrandi</strain>
    </source>
</reference>
<keyword evidence="12" id="KW-0407">Ion channel</keyword>
<proteinExistence type="inferred from homology"/>
<dbReference type="AlphaFoldDB" id="A0A9K3L225"/>
<comment type="subcellular location">
    <subcellularLocation>
        <location evidence="1">Cell membrane</location>
        <topology evidence="1">Multi-pass membrane protein</topology>
    </subcellularLocation>
</comment>
<keyword evidence="7" id="KW-0631">Potassium channel</keyword>
<reference evidence="16" key="1">
    <citation type="journal article" date="2021" name="Sci. Rep.">
        <title>Diploid genomic architecture of Nitzschia inconspicua, an elite biomass production diatom.</title>
        <authorList>
            <person name="Oliver A."/>
            <person name="Podell S."/>
            <person name="Pinowska A."/>
            <person name="Traller J.C."/>
            <person name="Smith S.R."/>
            <person name="McClure R."/>
            <person name="Beliaev A."/>
            <person name="Bohutskyi P."/>
            <person name="Hill E.A."/>
            <person name="Rabines A."/>
            <person name="Zheng H."/>
            <person name="Allen L.Z."/>
            <person name="Kuo A."/>
            <person name="Grigoriev I.V."/>
            <person name="Allen A.E."/>
            <person name="Hazlebeck D."/>
            <person name="Allen E.E."/>
        </authorList>
    </citation>
    <scope>NUCLEOTIDE SEQUENCE</scope>
    <source>
        <strain evidence="16">Hildebrandi</strain>
    </source>
</reference>
<keyword evidence="9 14" id="KW-1133">Transmembrane helix</keyword>
<dbReference type="Pfam" id="PF05197">
    <property type="entry name" value="TRIC"/>
    <property type="match status" value="1"/>
</dbReference>
<dbReference type="PANTHER" id="PTHR42920:SF5">
    <property type="entry name" value="EAMA DOMAIN-CONTAINING PROTEIN"/>
    <property type="match status" value="1"/>
</dbReference>
<keyword evidence="10" id="KW-0406">Ion transport</keyword>
<accession>A0A9K3L225</accession>
<evidence type="ECO:0000256" key="10">
    <source>
        <dbReference type="ARBA" id="ARBA00023065"/>
    </source>
</evidence>
<organism evidence="16 17">
    <name type="scientific">Nitzschia inconspicua</name>
    <dbReference type="NCBI Taxonomy" id="303405"/>
    <lineage>
        <taxon>Eukaryota</taxon>
        <taxon>Sar</taxon>
        <taxon>Stramenopiles</taxon>
        <taxon>Ochrophyta</taxon>
        <taxon>Bacillariophyta</taxon>
        <taxon>Bacillariophyceae</taxon>
        <taxon>Bacillariophycidae</taxon>
        <taxon>Bacillariales</taxon>
        <taxon>Bacillariaceae</taxon>
        <taxon>Nitzschia</taxon>
    </lineage>
</organism>
<evidence type="ECO:0000256" key="8">
    <source>
        <dbReference type="ARBA" id="ARBA00022958"/>
    </source>
</evidence>
<evidence type="ECO:0000256" key="6">
    <source>
        <dbReference type="ARBA" id="ARBA00022692"/>
    </source>
</evidence>